<feature type="transmembrane region" description="Helical" evidence="2">
    <location>
        <begin position="25"/>
        <end position="44"/>
    </location>
</feature>
<evidence type="ECO:0000256" key="1">
    <source>
        <dbReference type="SAM" id="MobiDB-lite"/>
    </source>
</evidence>
<feature type="transmembrane region" description="Helical" evidence="2">
    <location>
        <begin position="363"/>
        <end position="382"/>
    </location>
</feature>
<protein>
    <recommendedName>
        <fullName evidence="3">DUF4220 domain-containing protein</fullName>
    </recommendedName>
</protein>
<feature type="transmembrane region" description="Helical" evidence="2">
    <location>
        <begin position="89"/>
        <end position="109"/>
    </location>
</feature>
<keyword evidence="5" id="KW-1185">Reference proteome</keyword>
<dbReference type="Pfam" id="PF04578">
    <property type="entry name" value="DUF594"/>
    <property type="match status" value="1"/>
</dbReference>
<accession>A0ABC8ZN80</accession>
<dbReference type="InterPro" id="IPR007658">
    <property type="entry name" value="DUF594"/>
</dbReference>
<evidence type="ECO:0000259" key="3">
    <source>
        <dbReference type="Pfam" id="PF13968"/>
    </source>
</evidence>
<keyword evidence="2" id="KW-0472">Membrane</keyword>
<gene>
    <name evidence="4" type="ORF">URODEC1_LOCUS46295</name>
</gene>
<dbReference type="InterPro" id="IPR025315">
    <property type="entry name" value="DUF4220"/>
</dbReference>
<feature type="transmembrane region" description="Helical" evidence="2">
    <location>
        <begin position="413"/>
        <end position="431"/>
    </location>
</feature>
<feature type="domain" description="DUF4220" evidence="3">
    <location>
        <begin position="62"/>
        <end position="482"/>
    </location>
</feature>
<organism evidence="4 5">
    <name type="scientific">Urochloa decumbens</name>
    <dbReference type="NCBI Taxonomy" id="240449"/>
    <lineage>
        <taxon>Eukaryota</taxon>
        <taxon>Viridiplantae</taxon>
        <taxon>Streptophyta</taxon>
        <taxon>Embryophyta</taxon>
        <taxon>Tracheophyta</taxon>
        <taxon>Spermatophyta</taxon>
        <taxon>Magnoliopsida</taxon>
        <taxon>Liliopsida</taxon>
        <taxon>Poales</taxon>
        <taxon>Poaceae</taxon>
        <taxon>PACMAD clade</taxon>
        <taxon>Panicoideae</taxon>
        <taxon>Panicodae</taxon>
        <taxon>Paniceae</taxon>
        <taxon>Melinidinae</taxon>
        <taxon>Urochloa</taxon>
    </lineage>
</organism>
<feature type="transmembrane region" description="Helical" evidence="2">
    <location>
        <begin position="56"/>
        <end position="77"/>
    </location>
</feature>
<dbReference type="Proteomes" id="UP001497457">
    <property type="component" value="Chromosome 19rd"/>
</dbReference>
<dbReference type="PANTHER" id="PTHR31325">
    <property type="entry name" value="OS01G0798800 PROTEIN-RELATED"/>
    <property type="match status" value="1"/>
</dbReference>
<feature type="transmembrane region" description="Helical" evidence="2">
    <location>
        <begin position="121"/>
        <end position="138"/>
    </location>
</feature>
<feature type="transmembrane region" description="Helical" evidence="2">
    <location>
        <begin position="144"/>
        <end position="163"/>
    </location>
</feature>
<keyword evidence="2" id="KW-1133">Transmembrane helix</keyword>
<feature type="region of interest" description="Disordered" evidence="1">
    <location>
        <begin position="676"/>
        <end position="718"/>
    </location>
</feature>
<name>A0ABC8ZN80_9POAL</name>
<evidence type="ECO:0000313" key="5">
    <source>
        <dbReference type="Proteomes" id="UP001497457"/>
    </source>
</evidence>
<dbReference type="AlphaFoldDB" id="A0ABC8ZN80"/>
<evidence type="ECO:0000313" key="4">
    <source>
        <dbReference type="EMBL" id="CAL4963776.1"/>
    </source>
</evidence>
<evidence type="ECO:0000256" key="2">
    <source>
        <dbReference type="SAM" id="Phobius"/>
    </source>
</evidence>
<dbReference type="Pfam" id="PF13968">
    <property type="entry name" value="DUF4220"/>
    <property type="match status" value="1"/>
</dbReference>
<keyword evidence="2" id="KW-0812">Transmembrane</keyword>
<sequence>MEPIATVRNATQTVKEFASKQEGQLARIEALVTACCILVGVLVLSNSRRRHESRSIPRLVIWAAFMFSYPVISYTVGLMQSSSIKNELFVVWACFLLLLLGSADSMTAFNFDDSSHQTRSMMNQGLHVIYLLLLILYYKGQLRHNFVISLFLLWALSVVRLGLRAWAYRSTCRSRGLVRENQIVHEYMKYEPLHSDGITGGTYDPKTMKGYIYLVDGKEEERVKNGEEVIEVAYRVPLKGQGPDYVAPPFTFPRETVDVDRVWQCKGKLIGLGNGGSSNLGASRRRDLCLSFALFRLLRLRFAADHVGDINLPFQRDKCREFVVDGLLSDDQDLDRAFRVVETELAFMFDFFYARYPSIKDTLAPDLIVYAAILATSLFTLFSPDLMRYQPAQGGANILIGSFNFDLLVTRLVILWYIFIESYQFLAYFIFSDWHKVKMLCRYVRNESWHNRWLVEIPLRVLCHFTFTKYWKGTIGQYFILDNTHPHWFKSFLSWISLQSMDAFLFTKSITLDDEVRHAVLRQLKRCKGSPTEEYSTYTSLSLARGSLQNARDYLAECKSNTAKFEKLFKQGVSRKTDHAIRYISEGARVAIDLVDKHRFRNDERRWKVLARFWANMMLYVAPSDRAVAHATKMATGGEFITIIWALLTHAHIVDKFQKIGGASGLHILIEEKEAEAQRRKNRGNQSSQPGDDFDYDGPALFDSDDEYSTEGGSLENC</sequence>
<dbReference type="EMBL" id="OZ075129">
    <property type="protein sequence ID" value="CAL4963776.1"/>
    <property type="molecule type" value="Genomic_DNA"/>
</dbReference>
<reference evidence="4 5" key="2">
    <citation type="submission" date="2024-10" db="EMBL/GenBank/DDBJ databases">
        <authorList>
            <person name="Ryan C."/>
        </authorList>
    </citation>
    <scope>NUCLEOTIDE SEQUENCE [LARGE SCALE GENOMIC DNA]</scope>
</reference>
<reference evidence="5" key="1">
    <citation type="submission" date="2024-06" db="EMBL/GenBank/DDBJ databases">
        <authorList>
            <person name="Ryan C."/>
        </authorList>
    </citation>
    <scope>NUCLEOTIDE SEQUENCE [LARGE SCALE GENOMIC DNA]</scope>
</reference>
<proteinExistence type="predicted"/>